<protein>
    <submittedName>
        <fullName evidence="3">Uncharacterized protein</fullName>
    </submittedName>
</protein>
<dbReference type="EMBL" id="CAIZ01000013">
    <property type="protein sequence ID" value="CCH68657.1"/>
    <property type="molecule type" value="Genomic_DNA"/>
</dbReference>
<dbReference type="AlphaFoldDB" id="N0DXR6"/>
<dbReference type="HOGENOM" id="CLU_1991591_0_0_11"/>
<gene>
    <name evidence="3" type="ORF">BN10_110001</name>
</gene>
<dbReference type="STRING" id="1193181.BN10_110001"/>
<keyword evidence="2" id="KW-0472">Membrane</keyword>
<proteinExistence type="predicted"/>
<feature type="transmembrane region" description="Helical" evidence="2">
    <location>
        <begin position="76"/>
        <end position="94"/>
    </location>
</feature>
<feature type="region of interest" description="Disordered" evidence="1">
    <location>
        <begin position="98"/>
        <end position="125"/>
    </location>
</feature>
<sequence>MALGLLAVAAVKGAVAWGPVISRRWIGFAGGIARRLSIFAGLVLAIYGVVLTAVGLVALTGVLGDPSDPASLTGHALLWDPLFAMWGVLLLLGLGRSTPRRPVRGAEPRQASGAGREREALVSAR</sequence>
<dbReference type="Proteomes" id="UP000013167">
    <property type="component" value="Unassembled WGS sequence"/>
</dbReference>
<evidence type="ECO:0000313" key="3">
    <source>
        <dbReference type="EMBL" id="CCH68657.1"/>
    </source>
</evidence>
<organism evidence="3 4">
    <name type="scientific">Phycicoccus elongatus Lp2</name>
    <dbReference type="NCBI Taxonomy" id="1193181"/>
    <lineage>
        <taxon>Bacteria</taxon>
        <taxon>Bacillati</taxon>
        <taxon>Actinomycetota</taxon>
        <taxon>Actinomycetes</taxon>
        <taxon>Micrococcales</taxon>
        <taxon>Intrasporangiaceae</taxon>
        <taxon>Phycicoccus</taxon>
    </lineage>
</organism>
<feature type="transmembrane region" description="Helical" evidence="2">
    <location>
        <begin position="6"/>
        <end position="26"/>
    </location>
</feature>
<evidence type="ECO:0000256" key="1">
    <source>
        <dbReference type="SAM" id="MobiDB-lite"/>
    </source>
</evidence>
<keyword evidence="2" id="KW-1133">Transmembrane helix</keyword>
<feature type="transmembrane region" description="Helical" evidence="2">
    <location>
        <begin position="38"/>
        <end position="64"/>
    </location>
</feature>
<dbReference type="eggNOG" id="ENOG50326GD">
    <property type="taxonomic scope" value="Bacteria"/>
</dbReference>
<comment type="caution">
    <text evidence="3">The sequence shown here is derived from an EMBL/GenBank/DDBJ whole genome shotgun (WGS) entry which is preliminary data.</text>
</comment>
<evidence type="ECO:0000256" key="2">
    <source>
        <dbReference type="SAM" id="Phobius"/>
    </source>
</evidence>
<keyword evidence="4" id="KW-1185">Reference proteome</keyword>
<name>N0DXR6_9MICO</name>
<reference evidence="3 4" key="1">
    <citation type="journal article" date="2013" name="ISME J.">
        <title>A metabolic model for members of the genus Tetrasphaera involved in enhanced biological phosphorus removal.</title>
        <authorList>
            <person name="Kristiansen R."/>
            <person name="Nguyen H.T.T."/>
            <person name="Saunders A.M."/>
            <person name="Nielsen J.L."/>
            <person name="Wimmer R."/>
            <person name="Le V.Q."/>
            <person name="McIlroy S.J."/>
            <person name="Petrovski S."/>
            <person name="Seviour R.J."/>
            <person name="Calteau A."/>
            <person name="Nielsen K.L."/>
            <person name="Nielsen P.H."/>
        </authorList>
    </citation>
    <scope>NUCLEOTIDE SEQUENCE [LARGE SCALE GENOMIC DNA]</scope>
    <source>
        <strain evidence="3 4">Lp2</strain>
    </source>
</reference>
<feature type="compositionally biased region" description="Basic and acidic residues" evidence="1">
    <location>
        <begin position="115"/>
        <end position="125"/>
    </location>
</feature>
<keyword evidence="2" id="KW-0812">Transmembrane</keyword>
<accession>N0DXR6</accession>
<evidence type="ECO:0000313" key="4">
    <source>
        <dbReference type="Proteomes" id="UP000013167"/>
    </source>
</evidence>